<dbReference type="EMBL" id="JAAABI010000002">
    <property type="protein sequence ID" value="NAY91518.1"/>
    <property type="molecule type" value="Genomic_DNA"/>
</dbReference>
<sequence>MKKGVLATVLLIFFLACETKENMQASQSIISEADYQILTYLKEVNWPKAYREQDTILLNAILGDDFQMVDAQGNWSNKTMELEWIKKHASSYDSFFYEIKRLDVLPNSTAMICGAGHIYNDTVHTIYQSSNVLIKRQGIWKAIASHVSGVKAVE</sequence>
<dbReference type="SUPFAM" id="SSF54427">
    <property type="entry name" value="NTF2-like"/>
    <property type="match status" value="1"/>
</dbReference>
<dbReference type="Pfam" id="PF14534">
    <property type="entry name" value="DUF4440"/>
    <property type="match status" value="1"/>
</dbReference>
<dbReference type="AlphaFoldDB" id="A0A964TCI8"/>
<dbReference type="PROSITE" id="PS51257">
    <property type="entry name" value="PROKAR_LIPOPROTEIN"/>
    <property type="match status" value="1"/>
</dbReference>
<comment type="caution">
    <text evidence="2">The sequence shown here is derived from an EMBL/GenBank/DDBJ whole genome shotgun (WGS) entry which is preliminary data.</text>
</comment>
<accession>A0A964TCI8</accession>
<dbReference type="InterPro" id="IPR032710">
    <property type="entry name" value="NTF2-like_dom_sf"/>
</dbReference>
<dbReference type="RefSeq" id="WP_166522935.1">
    <property type="nucleotide sequence ID" value="NZ_JAAABI010000002.1"/>
</dbReference>
<dbReference type="Proteomes" id="UP000667650">
    <property type="component" value="Unassembled WGS sequence"/>
</dbReference>
<feature type="domain" description="DUF4440" evidence="1">
    <location>
        <begin position="45"/>
        <end position="141"/>
    </location>
</feature>
<proteinExistence type="predicted"/>
<organism evidence="2 3">
    <name type="scientific">Flagellimonas ochracea</name>
    <dbReference type="NCBI Taxonomy" id="2696472"/>
    <lineage>
        <taxon>Bacteria</taxon>
        <taxon>Pseudomonadati</taxon>
        <taxon>Bacteroidota</taxon>
        <taxon>Flavobacteriia</taxon>
        <taxon>Flavobacteriales</taxon>
        <taxon>Flavobacteriaceae</taxon>
        <taxon>Flagellimonas</taxon>
    </lineage>
</organism>
<evidence type="ECO:0000313" key="3">
    <source>
        <dbReference type="Proteomes" id="UP000667650"/>
    </source>
</evidence>
<gene>
    <name evidence="2" type="ORF">GTQ34_06280</name>
</gene>
<dbReference type="InterPro" id="IPR027843">
    <property type="entry name" value="DUF4440"/>
</dbReference>
<name>A0A964TCI8_9FLAO</name>
<dbReference type="Gene3D" id="3.10.450.50">
    <property type="match status" value="1"/>
</dbReference>
<keyword evidence="3" id="KW-1185">Reference proteome</keyword>
<evidence type="ECO:0000313" key="2">
    <source>
        <dbReference type="EMBL" id="NAY91518.1"/>
    </source>
</evidence>
<evidence type="ECO:0000259" key="1">
    <source>
        <dbReference type="Pfam" id="PF14534"/>
    </source>
</evidence>
<protein>
    <submittedName>
        <fullName evidence="2">DUF4440 domain-containing protein</fullName>
    </submittedName>
</protein>
<reference evidence="2" key="1">
    <citation type="submission" date="2020-01" db="EMBL/GenBank/DDBJ databases">
        <title>Muricauda ochracea sp. nov., isolated from a tidal flat of Garorim bay in Korea.</title>
        <authorList>
            <person name="Kim D."/>
            <person name="Yoo Y."/>
            <person name="Kim J.-J."/>
        </authorList>
    </citation>
    <scope>NUCLEOTIDE SEQUENCE</scope>
    <source>
        <strain evidence="2">JGD-17</strain>
    </source>
</reference>